<dbReference type="PROSITE" id="PS51257">
    <property type="entry name" value="PROKAR_LIPOPROTEIN"/>
    <property type="match status" value="1"/>
</dbReference>
<keyword evidence="3" id="KW-0121">Carboxypeptidase</keyword>
<dbReference type="CDD" id="cd14846">
    <property type="entry name" value="Peptidase_M15_like"/>
    <property type="match status" value="1"/>
</dbReference>
<dbReference type="PANTHER" id="PTHR34385">
    <property type="entry name" value="D-ALANYL-D-ALANINE CARBOXYPEPTIDASE"/>
    <property type="match status" value="1"/>
</dbReference>
<dbReference type="PANTHER" id="PTHR34385:SF1">
    <property type="entry name" value="PEPTIDOGLYCAN L-ALANYL-D-GLUTAMATE ENDOPEPTIDASE CWLK"/>
    <property type="match status" value="1"/>
</dbReference>
<keyword evidence="3" id="KW-0378">Hydrolase</keyword>
<dbReference type="InterPro" id="IPR009045">
    <property type="entry name" value="Zn_M74/Hedgehog-like"/>
</dbReference>
<dbReference type="EMBL" id="VNIQ01000001">
    <property type="protein sequence ID" value="TYQ08315.1"/>
    <property type="molecule type" value="Genomic_DNA"/>
</dbReference>
<evidence type="ECO:0000256" key="1">
    <source>
        <dbReference type="SAM" id="MobiDB-lite"/>
    </source>
</evidence>
<feature type="region of interest" description="Disordered" evidence="1">
    <location>
        <begin position="180"/>
        <end position="199"/>
    </location>
</feature>
<dbReference type="AlphaFoldDB" id="A0A652YX93"/>
<gene>
    <name evidence="3" type="ORF">FNL38_101686</name>
</gene>
<evidence type="ECO:0000259" key="2">
    <source>
        <dbReference type="Pfam" id="PF02557"/>
    </source>
</evidence>
<name>A0A652YX93_NOCGL</name>
<keyword evidence="3" id="KW-0645">Protease</keyword>
<sequence length="199" mass="20956">MPSHRGIAGPVAHRAVALGAVTLGALMLSACSYTEAATPKSDHYLATQPDSGPSGGEIEDGLNVADTHMPALARLDSALLAALQMAAADARASGVDMHVTSGWRSAAYQQRLFDEAVAKYGSVDEASKWVHSPSLSKHVSGQAVDIGPTDADDWLIQHGSDYGLCQTYANEMWHFELATTPGGECPPQRNNPSDERAEG</sequence>
<organism evidence="3">
    <name type="scientific">Nocardia globerula</name>
    <dbReference type="NCBI Taxonomy" id="1818"/>
    <lineage>
        <taxon>Bacteria</taxon>
        <taxon>Bacillati</taxon>
        <taxon>Actinomycetota</taxon>
        <taxon>Actinomycetes</taxon>
        <taxon>Mycobacteriales</taxon>
        <taxon>Nocardiaceae</taxon>
        <taxon>Nocardia</taxon>
    </lineage>
</organism>
<dbReference type="GO" id="GO:0004180">
    <property type="term" value="F:carboxypeptidase activity"/>
    <property type="evidence" value="ECO:0007669"/>
    <property type="project" value="UniProtKB-KW"/>
</dbReference>
<dbReference type="InterPro" id="IPR052179">
    <property type="entry name" value="DD-CPase-like"/>
</dbReference>
<dbReference type="GO" id="GO:0006508">
    <property type="term" value="P:proteolysis"/>
    <property type="evidence" value="ECO:0007669"/>
    <property type="project" value="InterPro"/>
</dbReference>
<dbReference type="Pfam" id="PF02557">
    <property type="entry name" value="VanY"/>
    <property type="match status" value="1"/>
</dbReference>
<feature type="domain" description="D-alanyl-D-alanine carboxypeptidase-like core" evidence="2">
    <location>
        <begin position="74"/>
        <end position="172"/>
    </location>
</feature>
<evidence type="ECO:0000313" key="3">
    <source>
        <dbReference type="EMBL" id="TYQ08315.1"/>
    </source>
</evidence>
<dbReference type="InterPro" id="IPR003709">
    <property type="entry name" value="VanY-like_core_dom"/>
</dbReference>
<comment type="caution">
    <text evidence="3">The sequence shown here is derived from an EMBL/GenBank/DDBJ whole genome shotgun (WGS) entry which is preliminary data.</text>
</comment>
<reference evidence="3" key="1">
    <citation type="submission" date="2019-07" db="EMBL/GenBank/DDBJ databases">
        <title>Genomic Encyclopedia of Type Strains, Phase IV (KMG-IV): sequencing the most valuable type-strain genomes for metagenomic binning, comparative biology and taxonomic classification.</title>
        <authorList>
            <person name="Goeker M."/>
        </authorList>
    </citation>
    <scope>NUCLEOTIDE SEQUENCE</scope>
    <source>
        <strain evidence="3">DSM 44596</strain>
    </source>
</reference>
<dbReference type="SUPFAM" id="SSF55166">
    <property type="entry name" value="Hedgehog/DD-peptidase"/>
    <property type="match status" value="1"/>
</dbReference>
<dbReference type="Gene3D" id="3.30.1380.10">
    <property type="match status" value="1"/>
</dbReference>
<protein>
    <submittedName>
        <fullName evidence="3">D-alanyl-D-alanine carboxypeptidase-like protein</fullName>
    </submittedName>
</protein>
<proteinExistence type="predicted"/>
<accession>A0A652YX93</accession>